<keyword evidence="4" id="KW-0560">Oxidoreductase</keyword>
<dbReference type="OrthoDB" id="549812at2759"/>
<dbReference type="EMBL" id="PGGS01000338">
    <property type="protein sequence ID" value="PNH05063.1"/>
    <property type="molecule type" value="Genomic_DNA"/>
</dbReference>
<keyword evidence="2" id="KW-0963">Cytoplasm</keyword>
<feature type="region of interest" description="Disordered" evidence="5">
    <location>
        <begin position="357"/>
        <end position="504"/>
    </location>
</feature>
<sequence length="699" mass="69066">MLAARHVAPRCAPRLSPLTRDGLPPTAPSHAPTATRANGTSSTPAPAPTPTPLPTASPAAPATQPLTPSSSAPLTPPNGAATSPPLSAPAVAAAAALPAAAVGLPAAAPTPTAPRFLTILTGASRGLGAALARTLVQRGPPLPVAAAAAAAAAAGRRRADGGPPGGGGAGGSGGGSGGGGGDEAAAGGVAVQHDLVLLASDPGRLATFVRQGLEPLLREGPRDSRRAAAAAVTTRLLPACFDLGDLASLERNIARLLAPPDEASAAATGLSAAVPLHDSHGGGDAVAVGGPSPLPLPPGAYTHVLLIHNAGQVGDLLPLEQQRPDNIRTQVDLNITSFAQLTAAVLATFVHAPLLQPQQQQHHQQQQQQSPNARELSVSGRGSEAGGGTLAPQEPHSGAMAAAAAKAGPGWSRDGAGGSCIAGDDLAGDHPSTSARQGAGGPLAGGASASGSGSTSANEGGDGREATAESGASSSTGGSWGLPGRGGAQQQQRERQHQDEQQRRTVTIVNISSVSAQLPYGHFSLYGMGKAARHMLVRSIAHEAALRESEVEAAAAAAAPAPAAAPSPAEAGSSGGAASAYGAEAGAAGTTGPGLARPPPLARVRALSYAPGAIDTEMQAVAVVDASVSAVTVAGLLLWAEARGSAFAGLLSRLKAWYVDNHEAVMCEAKEEVRLLAARSLDLFFELVSELPSKRPRTM</sequence>
<feature type="region of interest" description="Disordered" evidence="5">
    <location>
        <begin position="156"/>
        <end position="185"/>
    </location>
</feature>
<proteinExistence type="predicted"/>
<dbReference type="GO" id="GO:0005737">
    <property type="term" value="C:cytoplasm"/>
    <property type="evidence" value="ECO:0007669"/>
    <property type="project" value="UniProtKB-SubCell"/>
</dbReference>
<keyword evidence="7" id="KW-1185">Reference proteome</keyword>
<name>A0A2J7ZXR9_9CHLO</name>
<evidence type="ECO:0000256" key="2">
    <source>
        <dbReference type="ARBA" id="ARBA00022490"/>
    </source>
</evidence>
<dbReference type="GO" id="GO:0006729">
    <property type="term" value="P:tetrahydrobiopterin biosynthetic process"/>
    <property type="evidence" value="ECO:0007669"/>
    <property type="project" value="TreeGrafter"/>
</dbReference>
<evidence type="ECO:0000313" key="7">
    <source>
        <dbReference type="Proteomes" id="UP000236333"/>
    </source>
</evidence>
<evidence type="ECO:0000256" key="5">
    <source>
        <dbReference type="SAM" id="MobiDB-lite"/>
    </source>
</evidence>
<evidence type="ECO:0000313" key="6">
    <source>
        <dbReference type="EMBL" id="PNH05063.1"/>
    </source>
</evidence>
<feature type="region of interest" description="Disordered" evidence="5">
    <location>
        <begin position="1"/>
        <end position="86"/>
    </location>
</feature>
<dbReference type="InterPro" id="IPR051721">
    <property type="entry name" value="Biopterin_syn/organic_redct"/>
</dbReference>
<dbReference type="PANTHER" id="PTHR44085:SF2">
    <property type="entry name" value="SEPIAPTERIN REDUCTASE"/>
    <property type="match status" value="1"/>
</dbReference>
<comment type="subcellular location">
    <subcellularLocation>
        <location evidence="1">Cytoplasm</location>
    </subcellularLocation>
</comment>
<evidence type="ECO:0000256" key="3">
    <source>
        <dbReference type="ARBA" id="ARBA00022857"/>
    </source>
</evidence>
<protein>
    <recommendedName>
        <fullName evidence="8">Sepiapterin reductase</fullName>
    </recommendedName>
</protein>
<keyword evidence="3" id="KW-0521">NADP</keyword>
<dbReference type="InterPro" id="IPR036291">
    <property type="entry name" value="NAD(P)-bd_dom_sf"/>
</dbReference>
<feature type="compositionally biased region" description="Low complexity" evidence="5">
    <location>
        <begin position="56"/>
        <end position="86"/>
    </location>
</feature>
<dbReference type="SUPFAM" id="SSF51735">
    <property type="entry name" value="NAD(P)-binding Rossmann-fold domains"/>
    <property type="match status" value="1"/>
</dbReference>
<evidence type="ECO:0008006" key="8">
    <source>
        <dbReference type="Google" id="ProtNLM"/>
    </source>
</evidence>
<feature type="compositionally biased region" description="Pro residues" evidence="5">
    <location>
        <begin position="45"/>
        <end position="55"/>
    </location>
</feature>
<dbReference type="AlphaFoldDB" id="A0A2J7ZXR9"/>
<feature type="compositionally biased region" description="Gly residues" evidence="5">
    <location>
        <begin position="478"/>
        <end position="487"/>
    </location>
</feature>
<reference evidence="6 7" key="1">
    <citation type="journal article" date="2017" name="Mol. Biol. Evol.">
        <title>The 4-celled Tetrabaena socialis nuclear genome reveals the essential components for genetic control of cell number at the origin of multicellularity in the volvocine lineage.</title>
        <authorList>
            <person name="Featherston J."/>
            <person name="Arakaki Y."/>
            <person name="Hanschen E.R."/>
            <person name="Ferris P.J."/>
            <person name="Michod R.E."/>
            <person name="Olson B.J.S.C."/>
            <person name="Nozaki H."/>
            <person name="Durand P.M."/>
        </authorList>
    </citation>
    <scope>NUCLEOTIDE SEQUENCE [LARGE SCALE GENOMIC DNA]</scope>
    <source>
        <strain evidence="6 7">NIES-571</strain>
    </source>
</reference>
<evidence type="ECO:0000256" key="1">
    <source>
        <dbReference type="ARBA" id="ARBA00004496"/>
    </source>
</evidence>
<feature type="compositionally biased region" description="Basic and acidic residues" evidence="5">
    <location>
        <begin position="492"/>
        <end position="503"/>
    </location>
</feature>
<dbReference type="GO" id="GO:0004757">
    <property type="term" value="F:sepiapterin reductase (NADP+) activity"/>
    <property type="evidence" value="ECO:0007669"/>
    <property type="project" value="TreeGrafter"/>
</dbReference>
<feature type="compositionally biased region" description="Gly residues" evidence="5">
    <location>
        <begin position="162"/>
        <end position="182"/>
    </location>
</feature>
<evidence type="ECO:0000256" key="4">
    <source>
        <dbReference type="ARBA" id="ARBA00023002"/>
    </source>
</evidence>
<accession>A0A2J7ZXR9</accession>
<dbReference type="Pfam" id="PF00106">
    <property type="entry name" value="adh_short"/>
    <property type="match status" value="1"/>
</dbReference>
<feature type="compositionally biased region" description="Low complexity" evidence="5">
    <location>
        <begin position="445"/>
        <end position="459"/>
    </location>
</feature>
<gene>
    <name evidence="6" type="ORF">TSOC_008722</name>
</gene>
<dbReference type="PANTHER" id="PTHR44085">
    <property type="entry name" value="SEPIAPTERIN REDUCTASE"/>
    <property type="match status" value="1"/>
</dbReference>
<feature type="compositionally biased region" description="Low complexity" evidence="5">
    <location>
        <begin position="468"/>
        <end position="477"/>
    </location>
</feature>
<dbReference type="InterPro" id="IPR002347">
    <property type="entry name" value="SDR_fam"/>
</dbReference>
<organism evidence="6 7">
    <name type="scientific">Tetrabaena socialis</name>
    <dbReference type="NCBI Taxonomy" id="47790"/>
    <lineage>
        <taxon>Eukaryota</taxon>
        <taxon>Viridiplantae</taxon>
        <taxon>Chlorophyta</taxon>
        <taxon>core chlorophytes</taxon>
        <taxon>Chlorophyceae</taxon>
        <taxon>CS clade</taxon>
        <taxon>Chlamydomonadales</taxon>
        <taxon>Tetrabaenaceae</taxon>
        <taxon>Tetrabaena</taxon>
    </lineage>
</organism>
<comment type="caution">
    <text evidence="6">The sequence shown here is derived from an EMBL/GenBank/DDBJ whole genome shotgun (WGS) entry which is preliminary data.</text>
</comment>
<dbReference type="Proteomes" id="UP000236333">
    <property type="component" value="Unassembled WGS sequence"/>
</dbReference>
<dbReference type="Gene3D" id="3.40.50.720">
    <property type="entry name" value="NAD(P)-binding Rossmann-like Domain"/>
    <property type="match status" value="2"/>
</dbReference>
<feature type="compositionally biased region" description="Low complexity" evidence="5">
    <location>
        <begin position="357"/>
        <end position="369"/>
    </location>
</feature>
<feature type="compositionally biased region" description="Low complexity" evidence="5">
    <location>
        <begin position="28"/>
        <end position="44"/>
    </location>
</feature>